<evidence type="ECO:0000256" key="15">
    <source>
        <dbReference type="PROSITE-ProRule" id="PRU10144"/>
    </source>
</evidence>
<comment type="subcellular location">
    <subcellularLocation>
        <location evidence="1 14">Cell outer membrane</location>
        <topology evidence="1 14">Multi-pass membrane protein</topology>
    </subcellularLocation>
</comment>
<keyword evidence="10 16" id="KW-0798">TonB box</keyword>
<evidence type="ECO:0000256" key="2">
    <source>
        <dbReference type="ARBA" id="ARBA00009810"/>
    </source>
</evidence>
<evidence type="ECO:0000256" key="5">
    <source>
        <dbReference type="ARBA" id="ARBA00022496"/>
    </source>
</evidence>
<name>A0A7H9C013_PARPN</name>
<evidence type="ECO:0000256" key="9">
    <source>
        <dbReference type="ARBA" id="ARBA00023065"/>
    </source>
</evidence>
<dbReference type="InterPro" id="IPR039426">
    <property type="entry name" value="TonB-dep_rcpt-like"/>
</dbReference>
<evidence type="ECO:0000256" key="6">
    <source>
        <dbReference type="ARBA" id="ARBA00022692"/>
    </source>
</evidence>
<evidence type="ECO:0000256" key="11">
    <source>
        <dbReference type="ARBA" id="ARBA00023136"/>
    </source>
</evidence>
<reference evidence="19 20" key="1">
    <citation type="submission" date="2020-07" db="EMBL/GenBank/DDBJ databases">
        <title>The complete genome of Paracoccus pantotrophus ACCC 10489.</title>
        <authorList>
            <person name="Si Y."/>
        </authorList>
    </citation>
    <scope>NUCLEOTIDE SEQUENCE [LARGE SCALE GENOMIC DNA]</scope>
    <source>
        <strain evidence="19 20">ACCC10489</strain>
    </source>
</reference>
<keyword evidence="12 19" id="KW-0675">Receptor</keyword>
<keyword evidence="8" id="KW-0408">Iron</keyword>
<dbReference type="EMBL" id="CP058690">
    <property type="protein sequence ID" value="QLH16395.1"/>
    <property type="molecule type" value="Genomic_DNA"/>
</dbReference>
<dbReference type="InterPro" id="IPR010105">
    <property type="entry name" value="TonB_sidphr_rcpt"/>
</dbReference>
<keyword evidence="5" id="KW-0410">Iron transport</keyword>
<dbReference type="GO" id="GO:0015344">
    <property type="term" value="F:siderophore uptake transmembrane transporter activity"/>
    <property type="evidence" value="ECO:0007669"/>
    <property type="project" value="TreeGrafter"/>
</dbReference>
<dbReference type="GO" id="GO:0038023">
    <property type="term" value="F:signaling receptor activity"/>
    <property type="evidence" value="ECO:0007669"/>
    <property type="project" value="InterPro"/>
</dbReference>
<evidence type="ECO:0000256" key="13">
    <source>
        <dbReference type="ARBA" id="ARBA00023237"/>
    </source>
</evidence>
<keyword evidence="7" id="KW-0732">Signal</keyword>
<keyword evidence="4 14" id="KW-1134">Transmembrane beta strand</keyword>
<protein>
    <submittedName>
        <fullName evidence="19">TonB-dependent siderophore receptor</fullName>
    </submittedName>
</protein>
<keyword evidence="11 14" id="KW-0472">Membrane</keyword>
<keyword evidence="9" id="KW-0406">Ion transport</keyword>
<dbReference type="Gene3D" id="2.170.130.10">
    <property type="entry name" value="TonB-dependent receptor, plug domain"/>
    <property type="match status" value="1"/>
</dbReference>
<dbReference type="PROSITE" id="PS52016">
    <property type="entry name" value="TONB_DEPENDENT_REC_3"/>
    <property type="match status" value="1"/>
</dbReference>
<dbReference type="InterPro" id="IPR012910">
    <property type="entry name" value="Plug_dom"/>
</dbReference>
<evidence type="ECO:0000313" key="19">
    <source>
        <dbReference type="EMBL" id="QLH16395.1"/>
    </source>
</evidence>
<evidence type="ECO:0000256" key="3">
    <source>
        <dbReference type="ARBA" id="ARBA00022448"/>
    </source>
</evidence>
<dbReference type="InterPro" id="IPR010917">
    <property type="entry name" value="TonB_rcpt_CS"/>
</dbReference>
<keyword evidence="3 14" id="KW-0813">Transport</keyword>
<gene>
    <name evidence="19" type="ORF">HYQ43_11520</name>
</gene>
<evidence type="ECO:0000256" key="12">
    <source>
        <dbReference type="ARBA" id="ARBA00023170"/>
    </source>
</evidence>
<dbReference type="PANTHER" id="PTHR32552">
    <property type="entry name" value="FERRICHROME IRON RECEPTOR-RELATED"/>
    <property type="match status" value="1"/>
</dbReference>
<dbReference type="CDD" id="cd01347">
    <property type="entry name" value="ligand_gated_channel"/>
    <property type="match status" value="1"/>
</dbReference>
<dbReference type="GO" id="GO:0009279">
    <property type="term" value="C:cell outer membrane"/>
    <property type="evidence" value="ECO:0007669"/>
    <property type="project" value="UniProtKB-SubCell"/>
</dbReference>
<organism evidence="19 20">
    <name type="scientific">Paracoccus pantotrophus</name>
    <name type="common">Thiosphaera pantotropha</name>
    <dbReference type="NCBI Taxonomy" id="82367"/>
    <lineage>
        <taxon>Bacteria</taxon>
        <taxon>Pseudomonadati</taxon>
        <taxon>Pseudomonadota</taxon>
        <taxon>Alphaproteobacteria</taxon>
        <taxon>Rhodobacterales</taxon>
        <taxon>Paracoccaceae</taxon>
        <taxon>Paracoccus</taxon>
    </lineage>
</organism>
<comment type="similarity">
    <text evidence="2 14 16">Belongs to the TonB-dependent receptor family.</text>
</comment>
<evidence type="ECO:0000256" key="8">
    <source>
        <dbReference type="ARBA" id="ARBA00023004"/>
    </source>
</evidence>
<evidence type="ECO:0000259" key="18">
    <source>
        <dbReference type="Pfam" id="PF07715"/>
    </source>
</evidence>
<dbReference type="Pfam" id="PF00593">
    <property type="entry name" value="TonB_dep_Rec_b-barrel"/>
    <property type="match status" value="1"/>
</dbReference>
<feature type="domain" description="TonB-dependent receptor plug" evidence="18">
    <location>
        <begin position="65"/>
        <end position="163"/>
    </location>
</feature>
<evidence type="ECO:0000313" key="20">
    <source>
        <dbReference type="Proteomes" id="UP000509322"/>
    </source>
</evidence>
<accession>A0A7H9C013</accession>
<evidence type="ECO:0000256" key="7">
    <source>
        <dbReference type="ARBA" id="ARBA00022729"/>
    </source>
</evidence>
<feature type="domain" description="TonB-dependent receptor-like beta-barrel" evidence="17">
    <location>
        <begin position="247"/>
        <end position="678"/>
    </location>
</feature>
<sequence>MRRAVSNGGIAISFFCLATAGHAQTLPRQDAIVLDQVVIQGGDDSGKSGVRAKTATIGPLGRREIKDTPYSVSVIDKTLIENQQATTLPDLLKYMPSTQMEARGGGDVGRPQSRGMQGTPVFNNRLDGMNIVATTAQPIEMYERVEVVHGLAGAYFGPASPGGLFNFTRKRPTQDPYNRINTGFTGKGTWLAHGDFGGHAADGMLGYRINVLSEEGDGYVKGSDLDRSLISGAFDINLTDQTTIELNASRYRFDKFGFPGSFSYDNSVTLPDAPDPTKVGYGQKFAGYGLEDTLVGGLVKHRFNEDWSLTAGMQHQRVSRWFVSVSNALLDDDGNYSNSIDGGVSGQFRVTSNIAVLNGTLFTGGVKHDVHLGTTGVNWENYSPRSGNPSVQGYLGDASIDNPVQWDAPTGLVRNGPRYRSFSNRSQSLVLGDSITFSGQWSAILSGSYTWFDVKNYDETGTVTQKYSERGLSPSVALSYKPAENITTYVAYVDTLQSGGTAPTTAANAGQVLAPERSKQVEAGVKADLGGLDASVAVFRIERPFAFTGEDNVYRIQGDQVNKGIELELRGQLLENLNIHGGVTLLDPKLRNTGNPLTSDTDVVGAPKVQANLFMEYFFKSLPELSASANLHFTGKRAGNNINSFKVDSYATLDLGLRYERQMTKDTTAVFNLAINNVFDEHYWASIFPGSIDGATRGANSAFLGAPREVRLSASFKF</sequence>
<evidence type="ECO:0000256" key="16">
    <source>
        <dbReference type="RuleBase" id="RU003357"/>
    </source>
</evidence>
<keyword evidence="13 14" id="KW-0998">Cell outer membrane</keyword>
<dbReference type="Proteomes" id="UP000509322">
    <property type="component" value="Chromosome 2"/>
</dbReference>
<evidence type="ECO:0000259" key="17">
    <source>
        <dbReference type="Pfam" id="PF00593"/>
    </source>
</evidence>
<keyword evidence="6 14" id="KW-0812">Transmembrane</keyword>
<dbReference type="PROSITE" id="PS01156">
    <property type="entry name" value="TONB_DEPENDENT_REC_2"/>
    <property type="match status" value="1"/>
</dbReference>
<dbReference type="InterPro" id="IPR036942">
    <property type="entry name" value="Beta-barrel_TonB_sf"/>
</dbReference>
<evidence type="ECO:0000256" key="4">
    <source>
        <dbReference type="ARBA" id="ARBA00022452"/>
    </source>
</evidence>
<dbReference type="Pfam" id="PF07715">
    <property type="entry name" value="Plug"/>
    <property type="match status" value="1"/>
</dbReference>
<dbReference type="PANTHER" id="PTHR32552:SF82">
    <property type="entry name" value="FCUA PROTEIN"/>
    <property type="match status" value="1"/>
</dbReference>
<dbReference type="AlphaFoldDB" id="A0A7H9C013"/>
<dbReference type="InterPro" id="IPR000531">
    <property type="entry name" value="Beta-barrel_TonB"/>
</dbReference>
<dbReference type="Gene3D" id="2.40.170.20">
    <property type="entry name" value="TonB-dependent receptor, beta-barrel domain"/>
    <property type="match status" value="1"/>
</dbReference>
<evidence type="ECO:0000256" key="10">
    <source>
        <dbReference type="ARBA" id="ARBA00023077"/>
    </source>
</evidence>
<dbReference type="GO" id="GO:0015891">
    <property type="term" value="P:siderophore transport"/>
    <property type="evidence" value="ECO:0007669"/>
    <property type="project" value="InterPro"/>
</dbReference>
<evidence type="ECO:0000256" key="14">
    <source>
        <dbReference type="PROSITE-ProRule" id="PRU01360"/>
    </source>
</evidence>
<dbReference type="InterPro" id="IPR037066">
    <property type="entry name" value="Plug_dom_sf"/>
</dbReference>
<proteinExistence type="inferred from homology"/>
<dbReference type="NCBIfam" id="TIGR01783">
    <property type="entry name" value="TonB-siderophor"/>
    <property type="match status" value="1"/>
</dbReference>
<dbReference type="SUPFAM" id="SSF56935">
    <property type="entry name" value="Porins"/>
    <property type="match status" value="1"/>
</dbReference>
<evidence type="ECO:0000256" key="1">
    <source>
        <dbReference type="ARBA" id="ARBA00004571"/>
    </source>
</evidence>
<feature type="short sequence motif" description="TonB C-terminal box" evidence="15">
    <location>
        <begin position="701"/>
        <end position="718"/>
    </location>
</feature>